<dbReference type="OMA" id="MNTVYRD"/>
<protein>
    <submittedName>
        <fullName evidence="1">Uncharacterized protein</fullName>
    </submittedName>
</protein>
<dbReference type="GeneID" id="19879945"/>
<feature type="non-terminal residue" evidence="1">
    <location>
        <position position="1"/>
    </location>
</feature>
<proteinExistence type="predicted"/>
<sequence length="104" mass="11922">MNLILKNKDTIIFQRGSCSYESSPIFSNLIHSLNEVAKKYFNSKLVSFEIGSNFVDYYRSESGVVVIWCGSSEQRLDMNTVYRDYANAVLYGDMKLFTDKYGSV</sequence>
<keyword evidence="2" id="KW-1185">Reference proteome</keyword>
<evidence type="ECO:0000313" key="2">
    <source>
        <dbReference type="Proteomes" id="UP000011081"/>
    </source>
</evidence>
<organism evidence="1 2">
    <name type="scientific">Vavraia culicis (isolate floridensis)</name>
    <name type="common">Microsporidian parasite</name>
    <dbReference type="NCBI Taxonomy" id="948595"/>
    <lineage>
        <taxon>Eukaryota</taxon>
        <taxon>Fungi</taxon>
        <taxon>Fungi incertae sedis</taxon>
        <taxon>Microsporidia</taxon>
        <taxon>Pleistophoridae</taxon>
        <taxon>Vavraia</taxon>
    </lineage>
</organism>
<accession>L2GS11</accession>
<evidence type="ECO:0000313" key="1">
    <source>
        <dbReference type="EMBL" id="ELA46441.1"/>
    </source>
</evidence>
<dbReference type="AlphaFoldDB" id="L2GS11"/>
<dbReference type="RefSeq" id="XP_008075090.1">
    <property type="nucleotide sequence ID" value="XM_008076899.1"/>
</dbReference>
<dbReference type="VEuPathDB" id="MicrosporidiaDB:VCUG_02077"/>
<dbReference type="EMBL" id="GL877445">
    <property type="protein sequence ID" value="ELA46441.1"/>
    <property type="molecule type" value="Genomic_DNA"/>
</dbReference>
<reference evidence="2" key="1">
    <citation type="submission" date="2011-03" db="EMBL/GenBank/DDBJ databases">
        <title>The genome sequence of Vavraia culicis strain floridensis.</title>
        <authorList>
            <consortium name="The Broad Institute Genome Sequencing Platform"/>
            <person name="Cuomo C."/>
            <person name="Becnel J."/>
            <person name="Sanscrainte N."/>
            <person name="Young S.K."/>
            <person name="Zeng Q."/>
            <person name="Gargeya S."/>
            <person name="Fitzgerald M."/>
            <person name="Haas B."/>
            <person name="Abouelleil A."/>
            <person name="Alvarado L."/>
            <person name="Arachchi H.M."/>
            <person name="Berlin A."/>
            <person name="Chapman S.B."/>
            <person name="Gearin G."/>
            <person name="Goldberg J."/>
            <person name="Griggs A."/>
            <person name="Gujja S."/>
            <person name="Hansen M."/>
            <person name="Heiman D."/>
            <person name="Howarth C."/>
            <person name="Larimer J."/>
            <person name="Lui A."/>
            <person name="MacDonald P.J.P."/>
            <person name="McCowen C."/>
            <person name="Montmayeur A."/>
            <person name="Murphy C."/>
            <person name="Neiman D."/>
            <person name="Pearson M."/>
            <person name="Priest M."/>
            <person name="Roberts A."/>
            <person name="Saif S."/>
            <person name="Shea T."/>
            <person name="Sisk P."/>
            <person name="Stolte C."/>
            <person name="Sykes S."/>
            <person name="Wortman J."/>
            <person name="Nusbaum C."/>
            <person name="Birren B."/>
        </authorList>
    </citation>
    <scope>NUCLEOTIDE SEQUENCE [LARGE SCALE GENOMIC DNA]</scope>
    <source>
        <strain evidence="2">floridensis</strain>
    </source>
</reference>
<dbReference type="HOGENOM" id="CLU_2252098_0_0_1"/>
<name>L2GS11_VAVCU</name>
<dbReference type="Proteomes" id="UP000011081">
    <property type="component" value="Unassembled WGS sequence"/>
</dbReference>
<gene>
    <name evidence="1" type="ORF">VCUG_02077</name>
</gene>
<dbReference type="OrthoDB" id="10295270at2759"/>
<dbReference type="InParanoid" id="L2GS11"/>